<sequence length="209" mass="23145">MTADPAFIDSIQNRPQSSDGARRPRVTLLLGGLDSGKTLLTELITGATGLAGNTLVSGESPVNSAAHTVTVLINGDEHFIDTPGKSIKDIRRYVTFVGVWFVVDNTTLRQRPCATKALRWLAAFCARSFYSRLTFVTTFWEATDVGELRGHKTRFEARCDQYWSEFIEFIHHGARTHRFGVNTSMVLNQAKHSPSAMTESSWAPKPDGL</sequence>
<evidence type="ECO:0008006" key="4">
    <source>
        <dbReference type="Google" id="ProtNLM"/>
    </source>
</evidence>
<organism evidence="2 3">
    <name type="scientific">Petromyces alliaceus</name>
    <name type="common">Aspergillus alliaceus</name>
    <dbReference type="NCBI Taxonomy" id="209559"/>
    <lineage>
        <taxon>Eukaryota</taxon>
        <taxon>Fungi</taxon>
        <taxon>Dikarya</taxon>
        <taxon>Ascomycota</taxon>
        <taxon>Pezizomycotina</taxon>
        <taxon>Eurotiomycetes</taxon>
        <taxon>Eurotiomycetidae</taxon>
        <taxon>Eurotiales</taxon>
        <taxon>Aspergillaceae</taxon>
        <taxon>Aspergillus</taxon>
        <taxon>Aspergillus subgen. Circumdati</taxon>
    </lineage>
</organism>
<name>A0A8H6A998_PETAA</name>
<proteinExistence type="predicted"/>
<reference evidence="2 3" key="1">
    <citation type="submission" date="2019-04" db="EMBL/GenBank/DDBJ databases">
        <title>Aspergillus burnettii sp. nov., novel species from soil in southeast Queensland.</title>
        <authorList>
            <person name="Gilchrist C.L.M."/>
            <person name="Pitt J.I."/>
            <person name="Lange L."/>
            <person name="Lacey H.J."/>
            <person name="Vuong D."/>
            <person name="Midgley D.J."/>
            <person name="Greenfield P."/>
            <person name="Bradbury M."/>
            <person name="Lacey E."/>
            <person name="Busk P.K."/>
            <person name="Pilgaard B."/>
            <person name="Chooi Y.H."/>
            <person name="Piggott A.M."/>
        </authorList>
    </citation>
    <scope>NUCLEOTIDE SEQUENCE [LARGE SCALE GENOMIC DNA]</scope>
    <source>
        <strain evidence="2 3">FRR 5400</strain>
    </source>
</reference>
<feature type="compositionally biased region" description="Polar residues" evidence="1">
    <location>
        <begin position="10"/>
        <end position="19"/>
    </location>
</feature>
<protein>
    <recommendedName>
        <fullName evidence="4">G domain-containing protein</fullName>
    </recommendedName>
</protein>
<dbReference type="AlphaFoldDB" id="A0A8H6A998"/>
<dbReference type="EMBL" id="SPNV01000039">
    <property type="protein sequence ID" value="KAF5864142.1"/>
    <property type="molecule type" value="Genomic_DNA"/>
</dbReference>
<evidence type="ECO:0000256" key="1">
    <source>
        <dbReference type="SAM" id="MobiDB-lite"/>
    </source>
</evidence>
<gene>
    <name evidence="2" type="ORF">ETB97_008548</name>
</gene>
<comment type="caution">
    <text evidence="2">The sequence shown here is derived from an EMBL/GenBank/DDBJ whole genome shotgun (WGS) entry which is preliminary data.</text>
</comment>
<dbReference type="Proteomes" id="UP000541154">
    <property type="component" value="Unassembled WGS sequence"/>
</dbReference>
<accession>A0A8H6A998</accession>
<feature type="region of interest" description="Disordered" evidence="1">
    <location>
        <begin position="1"/>
        <end position="22"/>
    </location>
</feature>
<evidence type="ECO:0000313" key="2">
    <source>
        <dbReference type="EMBL" id="KAF5864142.1"/>
    </source>
</evidence>
<dbReference type="InterPro" id="IPR027417">
    <property type="entry name" value="P-loop_NTPase"/>
</dbReference>
<keyword evidence="3" id="KW-1185">Reference proteome</keyword>
<dbReference type="SUPFAM" id="SSF52540">
    <property type="entry name" value="P-loop containing nucleoside triphosphate hydrolases"/>
    <property type="match status" value="1"/>
</dbReference>
<evidence type="ECO:0000313" key="3">
    <source>
        <dbReference type="Proteomes" id="UP000541154"/>
    </source>
</evidence>